<gene>
    <name evidence="1" type="ORF">L21_0643</name>
</gene>
<proteinExistence type="predicted"/>
<dbReference type="AlphaFoldDB" id="A0A1M4MIW6"/>
<name>A0A1M4MIW6_9EURY</name>
<dbReference type="Proteomes" id="UP000184671">
    <property type="component" value="Unassembled WGS sequence"/>
</dbReference>
<dbReference type="OrthoDB" id="107743at2157"/>
<dbReference type="STRING" id="118126.L21_0643"/>
<accession>A0A1M4MIW6</accession>
<dbReference type="InterPro" id="IPR021338">
    <property type="entry name" value="DUF2953"/>
</dbReference>
<dbReference type="RefSeq" id="WP_074369049.1">
    <property type="nucleotide sequence ID" value="NZ_FMID01000017.1"/>
</dbReference>
<evidence type="ECO:0000313" key="2">
    <source>
        <dbReference type="Proteomes" id="UP000184671"/>
    </source>
</evidence>
<sequence>MAATLLLFILLVAAVLILALLLTLYLVPVTVSTVADCSRESARATATVAWGIVGARVRVAEEVQVLEILLAGRRIMARDLREMMAEKPEEKEEKIEERRPARPIREYLDAAGDLWPHIRRILKTVYRSLYLESLRGDITLGLESPADTGVVYGYCTAVRYALRPAEAIDFVMTPVFDREVFEGTFSLRMQIRRPLLILIAVARALLDRPVRERLRRVSGRGVAGA</sequence>
<dbReference type="EMBL" id="FMID01000017">
    <property type="protein sequence ID" value="SCL74760.1"/>
    <property type="molecule type" value="Genomic_DNA"/>
</dbReference>
<organism evidence="1 2">
    <name type="scientific">Methanoculleus chikugoensis</name>
    <dbReference type="NCBI Taxonomy" id="118126"/>
    <lineage>
        <taxon>Archaea</taxon>
        <taxon>Methanobacteriati</taxon>
        <taxon>Methanobacteriota</taxon>
        <taxon>Stenosarchaea group</taxon>
        <taxon>Methanomicrobia</taxon>
        <taxon>Methanomicrobiales</taxon>
        <taxon>Methanomicrobiaceae</taxon>
        <taxon>Methanoculleus</taxon>
    </lineage>
</organism>
<evidence type="ECO:0008006" key="3">
    <source>
        <dbReference type="Google" id="ProtNLM"/>
    </source>
</evidence>
<dbReference type="Pfam" id="PF11167">
    <property type="entry name" value="DUF2953"/>
    <property type="match status" value="1"/>
</dbReference>
<evidence type="ECO:0000313" key="1">
    <source>
        <dbReference type="EMBL" id="SCL74760.1"/>
    </source>
</evidence>
<protein>
    <recommendedName>
        <fullName evidence="3">DUF2953 domain-containing protein</fullName>
    </recommendedName>
</protein>
<reference evidence="1 2" key="1">
    <citation type="submission" date="2016-08" db="EMBL/GenBank/DDBJ databases">
        <authorList>
            <person name="Seilhamer J.J."/>
        </authorList>
    </citation>
    <scope>NUCLEOTIDE SEQUENCE [LARGE SCALE GENOMIC DNA]</scope>
    <source>
        <strain evidence="1">L21-II-0</strain>
    </source>
</reference>